<gene>
    <name evidence="1" type="ORF">RF11_02841</name>
</gene>
<name>A0A0C2J0Y1_THEKT</name>
<organism evidence="1 2">
    <name type="scientific">Thelohanellus kitauei</name>
    <name type="common">Myxosporean</name>
    <dbReference type="NCBI Taxonomy" id="669202"/>
    <lineage>
        <taxon>Eukaryota</taxon>
        <taxon>Metazoa</taxon>
        <taxon>Cnidaria</taxon>
        <taxon>Myxozoa</taxon>
        <taxon>Myxosporea</taxon>
        <taxon>Bivalvulida</taxon>
        <taxon>Platysporina</taxon>
        <taxon>Myxobolidae</taxon>
        <taxon>Thelohanellus</taxon>
    </lineage>
</organism>
<reference evidence="1 2" key="1">
    <citation type="journal article" date="2014" name="Genome Biol. Evol.">
        <title>The genome of the myxosporean Thelohanellus kitauei shows adaptations to nutrient acquisition within its fish host.</title>
        <authorList>
            <person name="Yang Y."/>
            <person name="Xiong J."/>
            <person name="Zhou Z."/>
            <person name="Huo F."/>
            <person name="Miao W."/>
            <person name="Ran C."/>
            <person name="Liu Y."/>
            <person name="Zhang J."/>
            <person name="Feng J."/>
            <person name="Wang M."/>
            <person name="Wang M."/>
            <person name="Wang L."/>
            <person name="Yao B."/>
        </authorList>
    </citation>
    <scope>NUCLEOTIDE SEQUENCE [LARGE SCALE GENOMIC DNA]</scope>
    <source>
        <strain evidence="1">Wuqing</strain>
    </source>
</reference>
<dbReference type="EMBL" id="JWZT01004879">
    <property type="protein sequence ID" value="KII62722.1"/>
    <property type="molecule type" value="Genomic_DNA"/>
</dbReference>
<sequence length="303" mass="35282">MASLCSFGNGDQVSSLTPWLQDQYLKQQVWDLKYKDERYVQILKISWANPDDPREFIVLVTDSSVQIYASIFYKPIDKFHCGFNSIIKLKKYSFKINTMDKYQPPILDIMKFEIMDGARRPIGTPVWIQDKEQCQRHTSLLQVSRNIQDSDRLYINNFPKGLYIPENSSMESARDIESKIYQDFKEFCVCFDRAILSKYFEESSEILDFDCPESQQDIESICQPILNSGEVEDIFGSFFNRENLAQVSLPSSCSDPTSEHFLCLDKSFIGFSHRYFNIPKVDSTHFERICDSIINKKNVTNTN</sequence>
<protein>
    <submittedName>
        <fullName evidence="1">Uncharacterized protein</fullName>
    </submittedName>
</protein>
<dbReference type="AlphaFoldDB" id="A0A0C2J0Y1"/>
<comment type="caution">
    <text evidence="1">The sequence shown here is derived from an EMBL/GenBank/DDBJ whole genome shotgun (WGS) entry which is preliminary data.</text>
</comment>
<dbReference type="Proteomes" id="UP000031668">
    <property type="component" value="Unassembled WGS sequence"/>
</dbReference>
<accession>A0A0C2J0Y1</accession>
<evidence type="ECO:0000313" key="2">
    <source>
        <dbReference type="Proteomes" id="UP000031668"/>
    </source>
</evidence>
<keyword evidence="2" id="KW-1185">Reference proteome</keyword>
<proteinExistence type="predicted"/>
<evidence type="ECO:0000313" key="1">
    <source>
        <dbReference type="EMBL" id="KII62722.1"/>
    </source>
</evidence>